<keyword evidence="2" id="KW-1185">Reference proteome</keyword>
<comment type="caution">
    <text evidence="1">The sequence shown here is derived from an EMBL/GenBank/DDBJ whole genome shotgun (WGS) entry which is preliminary data.</text>
</comment>
<dbReference type="Proteomes" id="UP001458880">
    <property type="component" value="Unassembled WGS sequence"/>
</dbReference>
<name>A0AAW1HFG5_POPJA</name>
<proteinExistence type="predicted"/>
<organism evidence="1 2">
    <name type="scientific">Popillia japonica</name>
    <name type="common">Japanese beetle</name>
    <dbReference type="NCBI Taxonomy" id="7064"/>
    <lineage>
        <taxon>Eukaryota</taxon>
        <taxon>Metazoa</taxon>
        <taxon>Ecdysozoa</taxon>
        <taxon>Arthropoda</taxon>
        <taxon>Hexapoda</taxon>
        <taxon>Insecta</taxon>
        <taxon>Pterygota</taxon>
        <taxon>Neoptera</taxon>
        <taxon>Endopterygota</taxon>
        <taxon>Coleoptera</taxon>
        <taxon>Polyphaga</taxon>
        <taxon>Scarabaeiformia</taxon>
        <taxon>Scarabaeidae</taxon>
        <taxon>Rutelinae</taxon>
        <taxon>Popillia</taxon>
    </lineage>
</organism>
<reference evidence="1 2" key="1">
    <citation type="journal article" date="2024" name="BMC Genomics">
        <title>De novo assembly and annotation of Popillia japonica's genome with initial clues to its potential as an invasive pest.</title>
        <authorList>
            <person name="Cucini C."/>
            <person name="Boschi S."/>
            <person name="Funari R."/>
            <person name="Cardaioli E."/>
            <person name="Iannotti N."/>
            <person name="Marturano G."/>
            <person name="Paoli F."/>
            <person name="Bruttini M."/>
            <person name="Carapelli A."/>
            <person name="Frati F."/>
            <person name="Nardi F."/>
        </authorList>
    </citation>
    <scope>NUCLEOTIDE SEQUENCE [LARGE SCALE GENOMIC DNA]</scope>
    <source>
        <strain evidence="1">DMR45628</strain>
    </source>
</reference>
<accession>A0AAW1HFG5</accession>
<evidence type="ECO:0000313" key="2">
    <source>
        <dbReference type="Proteomes" id="UP001458880"/>
    </source>
</evidence>
<evidence type="ECO:0000313" key="1">
    <source>
        <dbReference type="EMBL" id="KAK9675038.1"/>
    </source>
</evidence>
<dbReference type="AlphaFoldDB" id="A0AAW1HFG5"/>
<protein>
    <submittedName>
        <fullName evidence="1">Uncharacterized protein</fullName>
    </submittedName>
</protein>
<dbReference type="EMBL" id="JASPKY010001314">
    <property type="protein sequence ID" value="KAK9675038.1"/>
    <property type="molecule type" value="Genomic_DNA"/>
</dbReference>
<sequence>MQTNDKQELKEAMQEFLKKYLEVDMTVRNACKLGKQTCLLELENTTDKIEVMKKKNKLRSIGNENVYINDDLSKRQREIQQIIRTKGKEEKNKGHAVKIGYGKLTVNNTEWKWDYQKGELRLVGRNQKN</sequence>
<gene>
    <name evidence="1" type="ORF">QE152_g40691</name>
</gene>